<comment type="caution">
    <text evidence="1">The sequence shown here is derived from an EMBL/GenBank/DDBJ whole genome shotgun (WGS) entry which is preliminary data.</text>
</comment>
<organism evidence="1 2">
    <name type="scientific">Leucogyrophana mollusca</name>
    <dbReference type="NCBI Taxonomy" id="85980"/>
    <lineage>
        <taxon>Eukaryota</taxon>
        <taxon>Fungi</taxon>
        <taxon>Dikarya</taxon>
        <taxon>Basidiomycota</taxon>
        <taxon>Agaricomycotina</taxon>
        <taxon>Agaricomycetes</taxon>
        <taxon>Agaricomycetidae</taxon>
        <taxon>Boletales</taxon>
        <taxon>Boletales incertae sedis</taxon>
        <taxon>Leucogyrophana</taxon>
    </lineage>
</organism>
<gene>
    <name evidence="1" type="ORF">BV22DRAFT_1195004</name>
</gene>
<proteinExistence type="predicted"/>
<keyword evidence="2" id="KW-1185">Reference proteome</keyword>
<name>A0ACB8BID0_9AGAM</name>
<dbReference type="EMBL" id="MU266398">
    <property type="protein sequence ID" value="KAH7925605.1"/>
    <property type="molecule type" value="Genomic_DNA"/>
</dbReference>
<evidence type="ECO:0000313" key="1">
    <source>
        <dbReference type="EMBL" id="KAH7925605.1"/>
    </source>
</evidence>
<sequence>MSSPGINFALEYGPGLMGLALGFAVYGAALGQYAFYLFAFPFDHRALKVLVLLLFVMDALHTYGMAGWNWVLLVSCHHVATQDPVFPWQGTMAGICSFCITMLVQSFYAHRLWIISGHNKLVVAVVLATALAGFVLGLLGISLIVRAGSPTAERIILVVISSACGVSMLCDVIITASIFFYLRPQRSGIKRVGTAVQQLIDVFIRMGLLTCLVSLSVFVMLWIKDGQYWLLVFPPLVCKSYAHSLLAVLNARKSIREGAMKTIQLPTLSVAWPATAEIPSSGSSRGDLDR</sequence>
<protein>
    <submittedName>
        <fullName evidence="1">Uncharacterized protein</fullName>
    </submittedName>
</protein>
<evidence type="ECO:0000313" key="2">
    <source>
        <dbReference type="Proteomes" id="UP000790709"/>
    </source>
</evidence>
<dbReference type="Proteomes" id="UP000790709">
    <property type="component" value="Unassembled WGS sequence"/>
</dbReference>
<reference evidence="1" key="1">
    <citation type="journal article" date="2021" name="New Phytol.">
        <title>Evolutionary innovations through gain and loss of genes in the ectomycorrhizal Boletales.</title>
        <authorList>
            <person name="Wu G."/>
            <person name="Miyauchi S."/>
            <person name="Morin E."/>
            <person name="Kuo A."/>
            <person name="Drula E."/>
            <person name="Varga T."/>
            <person name="Kohler A."/>
            <person name="Feng B."/>
            <person name="Cao Y."/>
            <person name="Lipzen A."/>
            <person name="Daum C."/>
            <person name="Hundley H."/>
            <person name="Pangilinan J."/>
            <person name="Johnson J."/>
            <person name="Barry K."/>
            <person name="LaButti K."/>
            <person name="Ng V."/>
            <person name="Ahrendt S."/>
            <person name="Min B."/>
            <person name="Choi I.G."/>
            <person name="Park H."/>
            <person name="Plett J.M."/>
            <person name="Magnuson J."/>
            <person name="Spatafora J.W."/>
            <person name="Nagy L.G."/>
            <person name="Henrissat B."/>
            <person name="Grigoriev I.V."/>
            <person name="Yang Z.L."/>
            <person name="Xu J."/>
            <person name="Martin F.M."/>
        </authorList>
    </citation>
    <scope>NUCLEOTIDE SEQUENCE</scope>
    <source>
        <strain evidence="1">KUC20120723A-06</strain>
    </source>
</reference>
<accession>A0ACB8BID0</accession>